<keyword evidence="2" id="KW-0472">Membrane</keyword>
<dbReference type="PANTHER" id="PTHR31193:SF1">
    <property type="entry name" value="TRANSMEMBRANE PROTEIN 268"/>
    <property type="match status" value="1"/>
</dbReference>
<gene>
    <name evidence="3" type="ORF">ANANG_G00184440</name>
</gene>
<evidence type="ECO:0008006" key="5">
    <source>
        <dbReference type="Google" id="ProtNLM"/>
    </source>
</evidence>
<reference evidence="3" key="1">
    <citation type="submission" date="2021-01" db="EMBL/GenBank/DDBJ databases">
        <title>A chromosome-scale assembly of European eel, Anguilla anguilla.</title>
        <authorList>
            <person name="Henkel C."/>
            <person name="Jong-Raadsen S.A."/>
            <person name="Dufour S."/>
            <person name="Weltzien F.-A."/>
            <person name="Palstra A.P."/>
            <person name="Pelster B."/>
            <person name="Spaink H.P."/>
            <person name="Van Den Thillart G.E."/>
            <person name="Jansen H."/>
            <person name="Zahm M."/>
            <person name="Klopp C."/>
            <person name="Cedric C."/>
            <person name="Louis A."/>
            <person name="Berthelot C."/>
            <person name="Parey E."/>
            <person name="Roest Crollius H."/>
            <person name="Montfort J."/>
            <person name="Robinson-Rechavi M."/>
            <person name="Bucao C."/>
            <person name="Bouchez O."/>
            <person name="Gislard M."/>
            <person name="Lluch J."/>
            <person name="Milhes M."/>
            <person name="Lampietro C."/>
            <person name="Lopez Roques C."/>
            <person name="Donnadieu C."/>
            <person name="Braasch I."/>
            <person name="Desvignes T."/>
            <person name="Postlethwait J."/>
            <person name="Bobe J."/>
            <person name="Guiguen Y."/>
            <person name="Dirks R."/>
        </authorList>
    </citation>
    <scope>NUCLEOTIDE SEQUENCE</scope>
    <source>
        <strain evidence="3">Tag_6206</strain>
        <tissue evidence="3">Liver</tissue>
    </source>
</reference>
<dbReference type="Proteomes" id="UP001044222">
    <property type="component" value="Chromosome 9"/>
</dbReference>
<name>A0A9D3RVB6_ANGAN</name>
<feature type="region of interest" description="Disordered" evidence="1">
    <location>
        <begin position="406"/>
        <end position="439"/>
    </location>
</feature>
<feature type="region of interest" description="Disordered" evidence="1">
    <location>
        <begin position="249"/>
        <end position="281"/>
    </location>
</feature>
<dbReference type="PANTHER" id="PTHR31193">
    <property type="entry name" value="TRANSMEMBRANE PROTEIN C9ORF91"/>
    <property type="match status" value="1"/>
</dbReference>
<feature type="region of interest" description="Disordered" evidence="1">
    <location>
        <begin position="1"/>
        <end position="37"/>
    </location>
</feature>
<dbReference type="EMBL" id="JAFIRN010000009">
    <property type="protein sequence ID" value="KAG5843056.1"/>
    <property type="molecule type" value="Genomic_DNA"/>
</dbReference>
<feature type="compositionally biased region" description="Basic and acidic residues" evidence="1">
    <location>
        <begin position="14"/>
        <end position="34"/>
    </location>
</feature>
<evidence type="ECO:0000256" key="2">
    <source>
        <dbReference type="SAM" id="Phobius"/>
    </source>
</evidence>
<keyword evidence="2" id="KW-0812">Transmembrane</keyword>
<evidence type="ECO:0000256" key="1">
    <source>
        <dbReference type="SAM" id="MobiDB-lite"/>
    </source>
</evidence>
<keyword evidence="2" id="KW-1133">Transmembrane helix</keyword>
<organism evidence="3 4">
    <name type="scientific">Anguilla anguilla</name>
    <name type="common">European freshwater eel</name>
    <name type="synonym">Muraena anguilla</name>
    <dbReference type="NCBI Taxonomy" id="7936"/>
    <lineage>
        <taxon>Eukaryota</taxon>
        <taxon>Metazoa</taxon>
        <taxon>Chordata</taxon>
        <taxon>Craniata</taxon>
        <taxon>Vertebrata</taxon>
        <taxon>Euteleostomi</taxon>
        <taxon>Actinopterygii</taxon>
        <taxon>Neopterygii</taxon>
        <taxon>Teleostei</taxon>
        <taxon>Anguilliformes</taxon>
        <taxon>Anguillidae</taxon>
        <taxon>Anguilla</taxon>
    </lineage>
</organism>
<feature type="transmembrane region" description="Helical" evidence="2">
    <location>
        <begin position="131"/>
        <end position="153"/>
    </location>
</feature>
<comment type="caution">
    <text evidence="3">The sequence shown here is derived from an EMBL/GenBank/DDBJ whole genome shotgun (WGS) entry which is preliminary data.</text>
</comment>
<proteinExistence type="predicted"/>
<feature type="transmembrane region" description="Helical" evidence="2">
    <location>
        <begin position="100"/>
        <end position="125"/>
    </location>
</feature>
<evidence type="ECO:0000313" key="4">
    <source>
        <dbReference type="Proteomes" id="UP001044222"/>
    </source>
</evidence>
<dbReference type="InterPro" id="IPR028054">
    <property type="entry name" value="DUF4481"/>
</dbReference>
<dbReference type="Pfam" id="PF14800">
    <property type="entry name" value="DUF4481"/>
    <property type="match status" value="1"/>
</dbReference>
<dbReference type="AlphaFoldDB" id="A0A9D3RVB6"/>
<evidence type="ECO:0000313" key="3">
    <source>
        <dbReference type="EMBL" id="KAG5843056.1"/>
    </source>
</evidence>
<protein>
    <recommendedName>
        <fullName evidence="5">Transmembrane protein 268</fullName>
    </recommendedName>
</protein>
<sequence length="482" mass="54562">MEDGATPPNVMDEWDARNAETHPRPLRTQSDRSRVAQRTNGHCMLAVSSSSMLRPSFDLSECRALLEKNGLQVPAEDFETPLQAALDTASVRRYLFFNSAIFHFFLAPLLYMVVWCGLYSTLHLYLSLTSIWVLCLSVSLGSFLLTCAIILLLNHSNRQIDINTDVRLIRANERLSRHDLLVGVADWVHQCTGTLQLFCVYWDLSHCLRSLTDTLEEMSFARDETQSKLRKNMSYLTLVVEASTFDPEVGSVGEEGSEEERPLLVERGSTGRSTPAGHREETKLTKNYSLVPSHYLSAQATAHQLLLTYSATYVRLLIDINTDVRLIRANERLIRHDLLVGVADWVHQCTGTLQLFCVYWDLSHCLRSLTDTLEEMSFARTKHRCSKLRKNMSYLTLVVEASTFDPEAGSVGEEGSEEERPLLVERGSTGRSTPAGHREETKLTKNYSLVPSHYLSAQATAHQLLLTYSATYVRFWYLRSSP</sequence>
<accession>A0A9D3RVB6</accession>
<keyword evidence="4" id="KW-1185">Reference proteome</keyword>